<dbReference type="InterPro" id="IPR009057">
    <property type="entry name" value="Homeodomain-like_sf"/>
</dbReference>
<evidence type="ECO:0000256" key="2">
    <source>
        <dbReference type="PROSITE-ProRule" id="PRU00335"/>
    </source>
</evidence>
<feature type="domain" description="HTH tetR-type" evidence="4">
    <location>
        <begin position="20"/>
        <end position="80"/>
    </location>
</feature>
<dbReference type="GO" id="GO:0000976">
    <property type="term" value="F:transcription cis-regulatory region binding"/>
    <property type="evidence" value="ECO:0007669"/>
    <property type="project" value="TreeGrafter"/>
</dbReference>
<organism evidence="5 6">
    <name type="scientific">Selenomonas ruminantium</name>
    <dbReference type="NCBI Taxonomy" id="971"/>
    <lineage>
        <taxon>Bacteria</taxon>
        <taxon>Bacillati</taxon>
        <taxon>Bacillota</taxon>
        <taxon>Negativicutes</taxon>
        <taxon>Selenomonadales</taxon>
        <taxon>Selenomonadaceae</taxon>
        <taxon>Selenomonas</taxon>
    </lineage>
</organism>
<feature type="compositionally biased region" description="Basic and acidic residues" evidence="3">
    <location>
        <begin position="1"/>
        <end position="20"/>
    </location>
</feature>
<dbReference type="Pfam" id="PF00440">
    <property type="entry name" value="TetR_N"/>
    <property type="match status" value="1"/>
</dbReference>
<dbReference type="InterPro" id="IPR050109">
    <property type="entry name" value="HTH-type_TetR-like_transc_reg"/>
</dbReference>
<name>A0A1I0Y2S1_SELRU</name>
<dbReference type="InterPro" id="IPR036271">
    <property type="entry name" value="Tet_transcr_reg_TetR-rel_C_sf"/>
</dbReference>
<feature type="region of interest" description="Disordered" evidence="3">
    <location>
        <begin position="1"/>
        <end position="22"/>
    </location>
</feature>
<dbReference type="PANTHER" id="PTHR30055">
    <property type="entry name" value="HTH-TYPE TRANSCRIPTIONAL REGULATOR RUTR"/>
    <property type="match status" value="1"/>
</dbReference>
<dbReference type="Pfam" id="PF09209">
    <property type="entry name" value="CecR_C"/>
    <property type="match status" value="1"/>
</dbReference>
<dbReference type="Proteomes" id="UP000183843">
    <property type="component" value="Unassembled WGS sequence"/>
</dbReference>
<dbReference type="RefSeq" id="WP_074816282.1">
    <property type="nucleotide sequence ID" value="NZ_FOJX01000009.1"/>
</dbReference>
<evidence type="ECO:0000256" key="3">
    <source>
        <dbReference type="SAM" id="MobiDB-lite"/>
    </source>
</evidence>
<reference evidence="5 6" key="1">
    <citation type="submission" date="2016-10" db="EMBL/GenBank/DDBJ databases">
        <authorList>
            <person name="de Groot N.N."/>
        </authorList>
    </citation>
    <scope>NUCLEOTIDE SEQUENCE [LARGE SCALE GENOMIC DNA]</scope>
    <source>
        <strain evidence="5 6">L14</strain>
    </source>
</reference>
<gene>
    <name evidence="5" type="ORF">SAMN05216587_10932</name>
</gene>
<evidence type="ECO:0000259" key="4">
    <source>
        <dbReference type="PROSITE" id="PS50977"/>
    </source>
</evidence>
<evidence type="ECO:0000256" key="1">
    <source>
        <dbReference type="ARBA" id="ARBA00023125"/>
    </source>
</evidence>
<dbReference type="PANTHER" id="PTHR30055:SF226">
    <property type="entry name" value="HTH-TYPE TRANSCRIPTIONAL REGULATOR PKSA"/>
    <property type="match status" value="1"/>
</dbReference>
<keyword evidence="1 2" id="KW-0238">DNA-binding</keyword>
<dbReference type="InterPro" id="IPR015292">
    <property type="entry name" value="Tscrpt_reg_YbiH_C"/>
</dbReference>
<dbReference type="GO" id="GO:0003700">
    <property type="term" value="F:DNA-binding transcription factor activity"/>
    <property type="evidence" value="ECO:0007669"/>
    <property type="project" value="TreeGrafter"/>
</dbReference>
<dbReference type="PROSITE" id="PS50977">
    <property type="entry name" value="HTH_TETR_2"/>
    <property type="match status" value="1"/>
</dbReference>
<sequence>MESKRTTKKNTARESREDGNATKARLIETAGQLIAKQGYEKTTSKEICQLSKVNLAAINYHFGSREGLYRAVLHHVHQQLLGTEELDVLQDGHKTPAERLDYFLDVLTEMVQHEENWAIRVWIREIISPSPLAEQVVREESVPVKLNLMLNLLHEYTGLPMQSTQLHGCLACMLAPFVWYLLLNSQETANLRKIVPIRYEDKDLPQQFKAFVLGGLERFRQTY</sequence>
<dbReference type="SUPFAM" id="SSF46689">
    <property type="entry name" value="Homeodomain-like"/>
    <property type="match status" value="1"/>
</dbReference>
<dbReference type="Gene3D" id="1.10.357.10">
    <property type="entry name" value="Tetracycline Repressor, domain 2"/>
    <property type="match status" value="1"/>
</dbReference>
<dbReference type="InterPro" id="IPR001647">
    <property type="entry name" value="HTH_TetR"/>
</dbReference>
<dbReference type="AlphaFoldDB" id="A0A1I0Y2S1"/>
<dbReference type="EMBL" id="FOJX01000009">
    <property type="protein sequence ID" value="SFB06910.1"/>
    <property type="molecule type" value="Genomic_DNA"/>
</dbReference>
<accession>A0A1I0Y2S1</accession>
<protein>
    <submittedName>
        <fullName evidence="5">Transcriptional regulator, TetR family</fullName>
    </submittedName>
</protein>
<evidence type="ECO:0000313" key="5">
    <source>
        <dbReference type="EMBL" id="SFB06910.1"/>
    </source>
</evidence>
<proteinExistence type="predicted"/>
<feature type="DNA-binding region" description="H-T-H motif" evidence="2">
    <location>
        <begin position="43"/>
        <end position="62"/>
    </location>
</feature>
<dbReference type="SUPFAM" id="SSF48498">
    <property type="entry name" value="Tetracyclin repressor-like, C-terminal domain"/>
    <property type="match status" value="1"/>
</dbReference>
<evidence type="ECO:0000313" key="6">
    <source>
        <dbReference type="Proteomes" id="UP000183843"/>
    </source>
</evidence>